<feature type="compositionally biased region" description="Basic and acidic residues" evidence="1">
    <location>
        <begin position="1"/>
        <end position="15"/>
    </location>
</feature>
<dbReference type="Proteomes" id="UP000501690">
    <property type="component" value="Linkage Group LG10"/>
</dbReference>
<evidence type="ECO:0000256" key="1">
    <source>
        <dbReference type="SAM" id="MobiDB-lite"/>
    </source>
</evidence>
<organism evidence="2 3">
    <name type="scientific">Vigna unguiculata</name>
    <name type="common">Cowpea</name>
    <dbReference type="NCBI Taxonomy" id="3917"/>
    <lineage>
        <taxon>Eukaryota</taxon>
        <taxon>Viridiplantae</taxon>
        <taxon>Streptophyta</taxon>
        <taxon>Embryophyta</taxon>
        <taxon>Tracheophyta</taxon>
        <taxon>Spermatophyta</taxon>
        <taxon>Magnoliopsida</taxon>
        <taxon>eudicotyledons</taxon>
        <taxon>Gunneridae</taxon>
        <taxon>Pentapetalae</taxon>
        <taxon>rosids</taxon>
        <taxon>fabids</taxon>
        <taxon>Fabales</taxon>
        <taxon>Fabaceae</taxon>
        <taxon>Papilionoideae</taxon>
        <taxon>50 kb inversion clade</taxon>
        <taxon>NPAAA clade</taxon>
        <taxon>indigoferoid/millettioid clade</taxon>
        <taxon>Phaseoleae</taxon>
        <taxon>Vigna</taxon>
    </lineage>
</organism>
<evidence type="ECO:0000313" key="2">
    <source>
        <dbReference type="EMBL" id="QCE11322.1"/>
    </source>
</evidence>
<dbReference type="AlphaFoldDB" id="A0A4D6NEK3"/>
<proteinExistence type="predicted"/>
<dbReference type="EMBL" id="CP039354">
    <property type="protein sequence ID" value="QCE11322.1"/>
    <property type="molecule type" value="Genomic_DNA"/>
</dbReference>
<accession>A0A4D6NEK3</accession>
<evidence type="ECO:0000313" key="3">
    <source>
        <dbReference type="Proteomes" id="UP000501690"/>
    </source>
</evidence>
<feature type="compositionally biased region" description="Basic residues" evidence="1">
    <location>
        <begin position="19"/>
        <end position="28"/>
    </location>
</feature>
<gene>
    <name evidence="2" type="ORF">DEO72_LG10g2555</name>
</gene>
<name>A0A4D6NEK3_VIGUN</name>
<keyword evidence="3" id="KW-1185">Reference proteome</keyword>
<sequence length="179" mass="19295">MKNVADIELHAKREAPPSSHRRSHHARNRTTTSSIIDAHNNNVSAPFQPWKPLTTTKLPLAPTTMAAFTNQQRRDPILCTIHVPATTSEPSSSIIFTAPAIDSSRTIHGSNTLHLLCNREPGTDAAVVTPLSPQICASTTALSLEKTTTVPHAVGATASIYETLIWEREGAATCHLNGH</sequence>
<reference evidence="2 3" key="1">
    <citation type="submission" date="2019-04" db="EMBL/GenBank/DDBJ databases">
        <title>An improved genome assembly and genetic linkage map for asparagus bean, Vigna unguiculata ssp. sesquipedialis.</title>
        <authorList>
            <person name="Xia Q."/>
            <person name="Zhang R."/>
            <person name="Dong Y."/>
        </authorList>
    </citation>
    <scope>NUCLEOTIDE SEQUENCE [LARGE SCALE GENOMIC DNA]</scope>
    <source>
        <tissue evidence="2">Leaf</tissue>
    </source>
</reference>
<protein>
    <submittedName>
        <fullName evidence="2">Uncharacterized protein</fullName>
    </submittedName>
</protein>
<feature type="region of interest" description="Disordered" evidence="1">
    <location>
        <begin position="1"/>
        <end position="41"/>
    </location>
</feature>